<feature type="transmembrane region" description="Helical" evidence="1">
    <location>
        <begin position="86"/>
        <end position="105"/>
    </location>
</feature>
<dbReference type="EMBL" id="DTDR01000059">
    <property type="protein sequence ID" value="HGK63395.1"/>
    <property type="molecule type" value="Genomic_DNA"/>
</dbReference>
<dbReference type="AlphaFoldDB" id="A0A7V3ZUV5"/>
<sequence length="111" mass="12418">MKKGLEYIFSGLILIVLGLTFSLRQIGIISGEDWWAYFLLGLGIVFFIDAFLRSLILKKKVLGRIITGSILAVIGIGKILSLKNWFFYFLLILGLILVIIGAINISKKEIT</sequence>
<feature type="transmembrane region" description="Helical" evidence="1">
    <location>
        <begin position="34"/>
        <end position="52"/>
    </location>
</feature>
<gene>
    <name evidence="2" type="ORF">ENU74_02195</name>
</gene>
<proteinExistence type="predicted"/>
<reference evidence="2" key="1">
    <citation type="journal article" date="2020" name="mSystems">
        <title>Genome- and Community-Level Interaction Insights into Carbon Utilization and Element Cycling Functions of Hydrothermarchaeota in Hydrothermal Sediment.</title>
        <authorList>
            <person name="Zhou Z."/>
            <person name="Liu Y."/>
            <person name="Xu W."/>
            <person name="Pan J."/>
            <person name="Luo Z.H."/>
            <person name="Li M."/>
        </authorList>
    </citation>
    <scope>NUCLEOTIDE SEQUENCE [LARGE SCALE GENOMIC DNA]</scope>
    <source>
        <strain evidence="2">SpSt-697</strain>
    </source>
</reference>
<comment type="caution">
    <text evidence="2">The sequence shown here is derived from an EMBL/GenBank/DDBJ whole genome shotgun (WGS) entry which is preliminary data.</text>
</comment>
<evidence type="ECO:0000256" key="1">
    <source>
        <dbReference type="SAM" id="Phobius"/>
    </source>
</evidence>
<name>A0A7V3ZUV5_UNCW3</name>
<organism evidence="2">
    <name type="scientific">candidate division WOR-3 bacterium</name>
    <dbReference type="NCBI Taxonomy" id="2052148"/>
    <lineage>
        <taxon>Bacteria</taxon>
        <taxon>Bacteria division WOR-3</taxon>
    </lineage>
</organism>
<keyword evidence="1" id="KW-0812">Transmembrane</keyword>
<keyword evidence="1" id="KW-1133">Transmembrane helix</keyword>
<feature type="transmembrane region" description="Helical" evidence="1">
    <location>
        <begin position="61"/>
        <end position="80"/>
    </location>
</feature>
<evidence type="ECO:0000313" key="2">
    <source>
        <dbReference type="EMBL" id="HGK63395.1"/>
    </source>
</evidence>
<protein>
    <recommendedName>
        <fullName evidence="3">DUF5668 domain-containing protein</fullName>
    </recommendedName>
</protein>
<keyword evidence="1" id="KW-0472">Membrane</keyword>
<accession>A0A7V3ZUV5</accession>
<evidence type="ECO:0008006" key="3">
    <source>
        <dbReference type="Google" id="ProtNLM"/>
    </source>
</evidence>